<dbReference type="Pfam" id="PF22936">
    <property type="entry name" value="Pol_BBD"/>
    <property type="match status" value="1"/>
</dbReference>
<evidence type="ECO:0000313" key="2">
    <source>
        <dbReference type="EMBL" id="OEL27125.1"/>
    </source>
</evidence>
<evidence type="ECO:0000259" key="1">
    <source>
        <dbReference type="Pfam" id="PF22936"/>
    </source>
</evidence>
<dbReference type="InterPro" id="IPR054722">
    <property type="entry name" value="PolX-like_BBD"/>
</dbReference>
<evidence type="ECO:0000313" key="3">
    <source>
        <dbReference type="Proteomes" id="UP000095767"/>
    </source>
</evidence>
<keyword evidence="3" id="KW-1185">Reference proteome</keyword>
<dbReference type="OrthoDB" id="690436at2759"/>
<sequence>MASPPPRPSSSSYSFLEGLLSALLQLLDNPSPDGQPQHSHECILELNKELRPSPVVILDSGASCHVAGDGSLFSSPATTITQEGSAAAAAYQACDGRRLAVAGVGTICFKDFHLPNVLYVPDLRTLVIRVSVQQLAEELDYLVMFGGGQCHVKDRTSGKIVGKGRLHDDDALYHLEFLKIPPDTADADPVPQDPV</sequence>
<feature type="domain" description="Retrovirus-related Pol polyprotein from transposon TNT 1-94-like beta-barrel" evidence="1">
    <location>
        <begin position="57"/>
        <end position="135"/>
    </location>
</feature>
<proteinExistence type="predicted"/>
<comment type="caution">
    <text evidence="2">The sequence shown here is derived from an EMBL/GenBank/DDBJ whole genome shotgun (WGS) entry which is preliminary data.</text>
</comment>
<organism evidence="2 3">
    <name type="scientific">Dichanthelium oligosanthes</name>
    <dbReference type="NCBI Taxonomy" id="888268"/>
    <lineage>
        <taxon>Eukaryota</taxon>
        <taxon>Viridiplantae</taxon>
        <taxon>Streptophyta</taxon>
        <taxon>Embryophyta</taxon>
        <taxon>Tracheophyta</taxon>
        <taxon>Spermatophyta</taxon>
        <taxon>Magnoliopsida</taxon>
        <taxon>Liliopsida</taxon>
        <taxon>Poales</taxon>
        <taxon>Poaceae</taxon>
        <taxon>PACMAD clade</taxon>
        <taxon>Panicoideae</taxon>
        <taxon>Panicodae</taxon>
        <taxon>Paniceae</taxon>
        <taxon>Dichantheliinae</taxon>
        <taxon>Dichanthelium</taxon>
    </lineage>
</organism>
<dbReference type="STRING" id="888268.A0A1E5VPQ8"/>
<reference evidence="2 3" key="1">
    <citation type="submission" date="2016-09" db="EMBL/GenBank/DDBJ databases">
        <title>The draft genome of Dichanthelium oligosanthes: A C3 panicoid grass species.</title>
        <authorList>
            <person name="Studer A.J."/>
            <person name="Schnable J.C."/>
            <person name="Brutnell T.P."/>
        </authorList>
    </citation>
    <scope>NUCLEOTIDE SEQUENCE [LARGE SCALE GENOMIC DNA]</scope>
    <source>
        <strain evidence="3">cv. Kellogg 1175</strain>
        <tissue evidence="2">Leaf</tissue>
    </source>
</reference>
<accession>A0A1E5VPQ8</accession>
<dbReference type="Proteomes" id="UP000095767">
    <property type="component" value="Unassembled WGS sequence"/>
</dbReference>
<dbReference type="AlphaFoldDB" id="A0A1E5VPQ8"/>
<gene>
    <name evidence="2" type="ORF">BAE44_0011858</name>
</gene>
<protein>
    <recommendedName>
        <fullName evidence="1">Retrovirus-related Pol polyprotein from transposon TNT 1-94-like beta-barrel domain-containing protein</fullName>
    </recommendedName>
</protein>
<name>A0A1E5VPQ8_9POAL</name>
<dbReference type="EMBL" id="LWDX02033180">
    <property type="protein sequence ID" value="OEL27125.1"/>
    <property type="molecule type" value="Genomic_DNA"/>
</dbReference>